<dbReference type="STRING" id="67003.A0A1X0NRR8"/>
<dbReference type="Gene3D" id="3.10.580.10">
    <property type="entry name" value="CBS-domain"/>
    <property type="match status" value="1"/>
</dbReference>
<gene>
    <name evidence="6" type="ORF">TM35_000221930</name>
</gene>
<dbReference type="InterPro" id="IPR045095">
    <property type="entry name" value="ACDP"/>
</dbReference>
<dbReference type="GO" id="GO:0010960">
    <property type="term" value="P:magnesium ion homeostasis"/>
    <property type="evidence" value="ECO:0007669"/>
    <property type="project" value="InterPro"/>
</dbReference>
<dbReference type="GO" id="GO:0016020">
    <property type="term" value="C:membrane"/>
    <property type="evidence" value="ECO:0007669"/>
    <property type="project" value="UniProtKB-UniRule"/>
</dbReference>
<feature type="transmembrane region" description="Helical" evidence="4">
    <location>
        <begin position="130"/>
        <end position="150"/>
    </location>
</feature>
<feature type="transmembrane region" description="Helical" evidence="4">
    <location>
        <begin position="73"/>
        <end position="94"/>
    </location>
</feature>
<dbReference type="PROSITE" id="PS51846">
    <property type="entry name" value="CNNM"/>
    <property type="match status" value="1"/>
</dbReference>
<dbReference type="OrthoDB" id="5353557at2759"/>
<dbReference type="PANTHER" id="PTHR12064:SF97">
    <property type="entry name" value="METAL TRANSPORTER CNNM-5"/>
    <property type="match status" value="1"/>
</dbReference>
<dbReference type="EMBL" id="NBCO01000022">
    <property type="protein sequence ID" value="ORC87394.1"/>
    <property type="molecule type" value="Genomic_DNA"/>
</dbReference>
<dbReference type="Proteomes" id="UP000192257">
    <property type="component" value="Unassembled WGS sequence"/>
</dbReference>
<dbReference type="RefSeq" id="XP_028881460.1">
    <property type="nucleotide sequence ID" value="XM_029027240.1"/>
</dbReference>
<dbReference type="InterPro" id="IPR002550">
    <property type="entry name" value="CNNM"/>
</dbReference>
<feature type="compositionally biased region" description="Low complexity" evidence="3">
    <location>
        <begin position="415"/>
        <end position="425"/>
    </location>
</feature>
<evidence type="ECO:0000313" key="6">
    <source>
        <dbReference type="EMBL" id="ORC87394.1"/>
    </source>
</evidence>
<evidence type="ECO:0000256" key="2">
    <source>
        <dbReference type="PROSITE-ProRule" id="PRU01193"/>
    </source>
</evidence>
<protein>
    <recommendedName>
        <fullName evidence="5">CNNM transmembrane domain-containing protein</fullName>
    </recommendedName>
</protein>
<dbReference type="SUPFAM" id="SSF54631">
    <property type="entry name" value="CBS-domain pair"/>
    <property type="match status" value="1"/>
</dbReference>
<dbReference type="GO" id="GO:0030026">
    <property type="term" value="P:intracellular manganese ion homeostasis"/>
    <property type="evidence" value="ECO:0007669"/>
    <property type="project" value="TreeGrafter"/>
</dbReference>
<name>A0A1X0NRR8_9TRYP</name>
<feature type="transmembrane region" description="Helical" evidence="4">
    <location>
        <begin position="20"/>
        <end position="42"/>
    </location>
</feature>
<dbReference type="VEuPathDB" id="TriTrypDB:TM35_000221930"/>
<keyword evidence="2 4" id="KW-0812">Transmembrane</keyword>
<dbReference type="InterPro" id="IPR046342">
    <property type="entry name" value="CBS_dom_sf"/>
</dbReference>
<dbReference type="GeneID" id="39987020"/>
<evidence type="ECO:0000256" key="1">
    <source>
        <dbReference type="ARBA" id="ARBA00022737"/>
    </source>
</evidence>
<dbReference type="AlphaFoldDB" id="A0A1X0NRR8"/>
<comment type="caution">
    <text evidence="6">The sequence shown here is derived from an EMBL/GenBank/DDBJ whole genome shotgun (WGS) entry which is preliminary data.</text>
</comment>
<keyword evidence="2 4" id="KW-0472">Membrane</keyword>
<feature type="domain" description="CNNM transmembrane" evidence="5">
    <location>
        <begin position="11"/>
        <end position="192"/>
    </location>
</feature>
<keyword evidence="2 4" id="KW-1133">Transmembrane helix</keyword>
<sequence length="439" mass="48853">MTNSSFFGFDIDVPDAVKGGVIVCLTILAGLSSGLLLCLFSLDTNRLNALMQGSNTEDARRARRVMMLLHKPNWLLVTLILLEDVAVEMMPLVFDLFLNPIAAIFVSVGIILVFGEIIPQAIFVRYALQVSAAMAYVVLFMMCLTSPITWPIGKLLDIILGDKEKVFWGRSELKELVRLQEELQNEKCGEDIITSSQNEQSSLMPHDQDISPLEASIILGALSMSESTALDVLKQDLNSVYCLHRDTLVTKEITKTIFLKGLRFIAVYNDVDDSTSVTHVLETKVLICFVYRKEKESVRLCDLPLRPLCCFPETTLCSELFESLHHMVGQVAAVVGGEGKIIGIVTMRDVVEFIHRTSFKGEMDPKADAPLQMANSWRRLREVCEESNRSVFLRANGVMPLRHTWTAGGEKDSHTSSCHSTHSNSPLLRPNSSQNASLC</sequence>
<keyword evidence="7" id="KW-1185">Reference proteome</keyword>
<dbReference type="PANTHER" id="PTHR12064">
    <property type="entry name" value="METAL TRANSPORTER CNNM"/>
    <property type="match status" value="1"/>
</dbReference>
<dbReference type="GO" id="GO:0005737">
    <property type="term" value="C:cytoplasm"/>
    <property type="evidence" value="ECO:0007669"/>
    <property type="project" value="TreeGrafter"/>
</dbReference>
<reference evidence="6 7" key="1">
    <citation type="submission" date="2017-03" db="EMBL/GenBank/DDBJ databases">
        <title>An alternative strategy for trypanosome survival in the mammalian bloodstream revealed through genome and transcriptome analysis of the ubiquitous bovine parasite Trypanosoma (Megatrypanum) theileri.</title>
        <authorList>
            <person name="Kelly S."/>
            <person name="Ivens A."/>
            <person name="Mott A."/>
            <person name="O'Neill E."/>
            <person name="Emms D."/>
            <person name="Macleod O."/>
            <person name="Voorheis P."/>
            <person name="Matthews J."/>
            <person name="Matthews K."/>
            <person name="Carrington M."/>
        </authorList>
    </citation>
    <scope>NUCLEOTIDE SEQUENCE [LARGE SCALE GENOMIC DNA]</scope>
    <source>
        <strain evidence="6">Edinburgh</strain>
    </source>
</reference>
<dbReference type="Pfam" id="PF01595">
    <property type="entry name" value="CNNM"/>
    <property type="match status" value="1"/>
</dbReference>
<proteinExistence type="predicted"/>
<feature type="transmembrane region" description="Helical" evidence="4">
    <location>
        <begin position="100"/>
        <end position="118"/>
    </location>
</feature>
<evidence type="ECO:0000259" key="5">
    <source>
        <dbReference type="PROSITE" id="PS51846"/>
    </source>
</evidence>
<organism evidence="6 7">
    <name type="scientific">Trypanosoma theileri</name>
    <dbReference type="NCBI Taxonomy" id="67003"/>
    <lineage>
        <taxon>Eukaryota</taxon>
        <taxon>Discoba</taxon>
        <taxon>Euglenozoa</taxon>
        <taxon>Kinetoplastea</taxon>
        <taxon>Metakinetoplastina</taxon>
        <taxon>Trypanosomatida</taxon>
        <taxon>Trypanosomatidae</taxon>
        <taxon>Trypanosoma</taxon>
    </lineage>
</organism>
<dbReference type="InterPro" id="IPR000644">
    <property type="entry name" value="CBS_dom"/>
</dbReference>
<evidence type="ECO:0000256" key="3">
    <source>
        <dbReference type="SAM" id="MobiDB-lite"/>
    </source>
</evidence>
<feature type="region of interest" description="Disordered" evidence="3">
    <location>
        <begin position="404"/>
        <end position="439"/>
    </location>
</feature>
<evidence type="ECO:0000256" key="4">
    <source>
        <dbReference type="SAM" id="Phobius"/>
    </source>
</evidence>
<keyword evidence="1" id="KW-0677">Repeat</keyword>
<feature type="compositionally biased region" description="Polar residues" evidence="3">
    <location>
        <begin position="430"/>
        <end position="439"/>
    </location>
</feature>
<evidence type="ECO:0000313" key="7">
    <source>
        <dbReference type="Proteomes" id="UP000192257"/>
    </source>
</evidence>
<dbReference type="Pfam" id="PF00571">
    <property type="entry name" value="CBS"/>
    <property type="match status" value="1"/>
</dbReference>
<accession>A0A1X0NRR8</accession>